<gene>
    <name evidence="1" type="ORF">Hokovirus_3_15</name>
</gene>
<evidence type="ECO:0000313" key="1">
    <source>
        <dbReference type="EMBL" id="ARF10742.1"/>
    </source>
</evidence>
<proteinExistence type="predicted"/>
<organism evidence="1">
    <name type="scientific">Hokovirus HKV1</name>
    <dbReference type="NCBI Taxonomy" id="1977638"/>
    <lineage>
        <taxon>Viruses</taxon>
        <taxon>Varidnaviria</taxon>
        <taxon>Bamfordvirae</taxon>
        <taxon>Nucleocytoviricota</taxon>
        <taxon>Megaviricetes</taxon>
        <taxon>Imitervirales</taxon>
        <taxon>Mimiviridae</taxon>
        <taxon>Klosneuvirinae</taxon>
        <taxon>Hokovirus</taxon>
    </lineage>
</organism>
<protein>
    <submittedName>
        <fullName evidence="1">Uncharacterized protein</fullName>
    </submittedName>
</protein>
<name>A0A1V0SG93_9VIRU</name>
<dbReference type="EMBL" id="KY684105">
    <property type="protein sequence ID" value="ARF10742.1"/>
    <property type="molecule type" value="Genomic_DNA"/>
</dbReference>
<reference evidence="1" key="1">
    <citation type="journal article" date="2017" name="Science">
        <title>Giant viruses with an expanded complement of translation system components.</title>
        <authorList>
            <person name="Schulz F."/>
            <person name="Yutin N."/>
            <person name="Ivanova N.N."/>
            <person name="Ortega D.R."/>
            <person name="Lee T.K."/>
            <person name="Vierheilig J."/>
            <person name="Daims H."/>
            <person name="Horn M."/>
            <person name="Wagner M."/>
            <person name="Jensen G.J."/>
            <person name="Kyrpides N.C."/>
            <person name="Koonin E.V."/>
            <person name="Woyke T."/>
        </authorList>
    </citation>
    <scope>NUCLEOTIDE SEQUENCE</scope>
    <source>
        <strain evidence="1">HKV1</strain>
    </source>
</reference>
<accession>A0A1V0SG93</accession>
<sequence length="379" mass="44985">MQVKQNNQNFIISDDIKIQASNFPNFGQQLRERLLLAIINFIKNYIPKNIHDHIILRYEHCNIAMINRDSGAIVKFIFDKKYINDSKIINLRKKPGSDYYYITCVDMINIYDLSDEELVMLGLLLCLGDSKLVLDDLNNINVLFNYVCGFPCNIKNNNIAIKYGNKNMQKILYTIFDNNMTNLLYELMNLNKIVNFMLKNTKSIAYDFYLKTCDDIEKLKEEITEKYKYRKLYQESLYLILDEDYELKDVKKEIDQKNKCKELYKQSLELIENKQFKLKNIKYQELYKQSLELIKNKQFELKNIGINNVNNNDNDFHDLVIKITTNNTCSTFISQNVHKIMDKETFRNIYSLDITDHELNLMMKFYDLSDKTILEAVLC</sequence>